<gene>
    <name evidence="2" type="ORF">EJB05_15542</name>
</gene>
<keyword evidence="3" id="KW-1185">Reference proteome</keyword>
<evidence type="ECO:0000256" key="1">
    <source>
        <dbReference type="SAM" id="MobiDB-lite"/>
    </source>
</evidence>
<dbReference type="AlphaFoldDB" id="A0A5J9VNL2"/>
<dbReference type="PANTHER" id="PTHR35828">
    <property type="entry name" value="OS08G0203800 PROTEIN-RELATED"/>
    <property type="match status" value="1"/>
</dbReference>
<organism evidence="2 3">
    <name type="scientific">Eragrostis curvula</name>
    <name type="common">weeping love grass</name>
    <dbReference type="NCBI Taxonomy" id="38414"/>
    <lineage>
        <taxon>Eukaryota</taxon>
        <taxon>Viridiplantae</taxon>
        <taxon>Streptophyta</taxon>
        <taxon>Embryophyta</taxon>
        <taxon>Tracheophyta</taxon>
        <taxon>Spermatophyta</taxon>
        <taxon>Magnoliopsida</taxon>
        <taxon>Liliopsida</taxon>
        <taxon>Poales</taxon>
        <taxon>Poaceae</taxon>
        <taxon>PACMAD clade</taxon>
        <taxon>Chloridoideae</taxon>
        <taxon>Eragrostideae</taxon>
        <taxon>Eragrostidinae</taxon>
        <taxon>Eragrostis</taxon>
    </lineage>
</organism>
<protein>
    <recommendedName>
        <fullName evidence="4">F-box domain-containing protein</fullName>
    </recommendedName>
</protein>
<name>A0A5J9VNL2_9POAL</name>
<evidence type="ECO:0000313" key="2">
    <source>
        <dbReference type="EMBL" id="TVU37076.1"/>
    </source>
</evidence>
<dbReference type="SUPFAM" id="SSF81383">
    <property type="entry name" value="F-box domain"/>
    <property type="match status" value="1"/>
</dbReference>
<sequence length="148" mass="15914">MPPRTQYSDGFAAPPPPDATRECPLPAELLLEIIARSDAATLVRFAASCRPLRRDIVSPAFVRRVCREPDALLGFLVMNARARSPPASFSPAHPAATPAASSFTSEKHLAHLLSRSAPVAGLDAYAPRPGVAQRPRPAQRLAPYQRDA</sequence>
<feature type="non-terminal residue" evidence="2">
    <location>
        <position position="1"/>
    </location>
</feature>
<dbReference type="Gramene" id="TVU37076">
    <property type="protein sequence ID" value="TVU37076"/>
    <property type="gene ID" value="EJB05_15542"/>
</dbReference>
<dbReference type="OrthoDB" id="692426at2759"/>
<evidence type="ECO:0000313" key="3">
    <source>
        <dbReference type="Proteomes" id="UP000324897"/>
    </source>
</evidence>
<comment type="caution">
    <text evidence="2">The sequence shown here is derived from an EMBL/GenBank/DDBJ whole genome shotgun (WGS) entry which is preliminary data.</text>
</comment>
<proteinExistence type="predicted"/>
<accession>A0A5J9VNL2</accession>
<dbReference type="EMBL" id="RWGY01000008">
    <property type="protein sequence ID" value="TVU37076.1"/>
    <property type="molecule type" value="Genomic_DNA"/>
</dbReference>
<reference evidence="2 3" key="1">
    <citation type="journal article" date="2019" name="Sci. Rep.">
        <title>A high-quality genome of Eragrostis curvula grass provides insights into Poaceae evolution and supports new strategies to enhance forage quality.</title>
        <authorList>
            <person name="Carballo J."/>
            <person name="Santos B.A.C.M."/>
            <person name="Zappacosta D."/>
            <person name="Garbus I."/>
            <person name="Selva J.P."/>
            <person name="Gallo C.A."/>
            <person name="Diaz A."/>
            <person name="Albertini E."/>
            <person name="Caccamo M."/>
            <person name="Echenique V."/>
        </authorList>
    </citation>
    <scope>NUCLEOTIDE SEQUENCE [LARGE SCALE GENOMIC DNA]</scope>
    <source>
        <strain evidence="3">cv. Victoria</strain>
        <tissue evidence="2">Leaf</tissue>
    </source>
</reference>
<dbReference type="InterPro" id="IPR036047">
    <property type="entry name" value="F-box-like_dom_sf"/>
</dbReference>
<dbReference type="PANTHER" id="PTHR35828:SF22">
    <property type="entry name" value="OS10G0103633 PROTEIN"/>
    <property type="match status" value="1"/>
</dbReference>
<evidence type="ECO:0008006" key="4">
    <source>
        <dbReference type="Google" id="ProtNLM"/>
    </source>
</evidence>
<dbReference type="Proteomes" id="UP000324897">
    <property type="component" value="Unassembled WGS sequence"/>
</dbReference>
<feature type="region of interest" description="Disordered" evidence="1">
    <location>
        <begin position="125"/>
        <end position="148"/>
    </location>
</feature>